<evidence type="ECO:0000256" key="2">
    <source>
        <dbReference type="ARBA" id="ARBA00015736"/>
    </source>
</evidence>
<evidence type="ECO:0000313" key="6">
    <source>
        <dbReference type="EMBL" id="WVY94169.1"/>
    </source>
</evidence>
<dbReference type="GO" id="GO:0007030">
    <property type="term" value="P:Golgi organization"/>
    <property type="evidence" value="ECO:0007669"/>
    <property type="project" value="TreeGrafter"/>
</dbReference>
<dbReference type="Pfam" id="PF09742">
    <property type="entry name" value="Dymeclin"/>
    <property type="match status" value="1"/>
</dbReference>
<dbReference type="AlphaFoldDB" id="A0AAQ3MPH4"/>
<evidence type="ECO:0000256" key="5">
    <source>
        <dbReference type="SAM" id="MobiDB-lite"/>
    </source>
</evidence>
<keyword evidence="7" id="KW-1185">Reference proteome</keyword>
<keyword evidence="3" id="KW-0519">Myristate</keyword>
<comment type="similarity">
    <text evidence="1">Belongs to the dymeclin family.</text>
</comment>
<feature type="region of interest" description="Disordered" evidence="5">
    <location>
        <begin position="114"/>
        <end position="156"/>
    </location>
</feature>
<dbReference type="PANTHER" id="PTHR12895">
    <property type="entry name" value="DYMECLIN"/>
    <property type="match status" value="1"/>
</dbReference>
<dbReference type="Proteomes" id="UP001374535">
    <property type="component" value="Chromosome 10"/>
</dbReference>
<dbReference type="EMBL" id="CP144691">
    <property type="protein sequence ID" value="WVY94169.1"/>
    <property type="molecule type" value="Genomic_DNA"/>
</dbReference>
<organism evidence="6 7">
    <name type="scientific">Vigna mungo</name>
    <name type="common">Black gram</name>
    <name type="synonym">Phaseolus mungo</name>
    <dbReference type="NCBI Taxonomy" id="3915"/>
    <lineage>
        <taxon>Eukaryota</taxon>
        <taxon>Viridiplantae</taxon>
        <taxon>Streptophyta</taxon>
        <taxon>Embryophyta</taxon>
        <taxon>Tracheophyta</taxon>
        <taxon>Spermatophyta</taxon>
        <taxon>Magnoliopsida</taxon>
        <taxon>eudicotyledons</taxon>
        <taxon>Gunneridae</taxon>
        <taxon>Pentapetalae</taxon>
        <taxon>rosids</taxon>
        <taxon>fabids</taxon>
        <taxon>Fabales</taxon>
        <taxon>Fabaceae</taxon>
        <taxon>Papilionoideae</taxon>
        <taxon>50 kb inversion clade</taxon>
        <taxon>NPAAA clade</taxon>
        <taxon>indigoferoid/millettioid clade</taxon>
        <taxon>Phaseoleae</taxon>
        <taxon>Vigna</taxon>
    </lineage>
</organism>
<evidence type="ECO:0000313" key="7">
    <source>
        <dbReference type="Proteomes" id="UP001374535"/>
    </source>
</evidence>
<proteinExistence type="inferred from homology"/>
<name>A0AAQ3MPH4_VIGMU</name>
<protein>
    <recommendedName>
        <fullName evidence="2">Dymeclin</fullName>
    </recommendedName>
</protein>
<dbReference type="PANTHER" id="PTHR12895:SF9">
    <property type="entry name" value="DYMECLIN"/>
    <property type="match status" value="1"/>
</dbReference>
<feature type="compositionally biased region" description="Basic and acidic residues" evidence="5">
    <location>
        <begin position="142"/>
        <end position="156"/>
    </location>
</feature>
<dbReference type="GO" id="GO:0005794">
    <property type="term" value="C:Golgi apparatus"/>
    <property type="evidence" value="ECO:0007669"/>
    <property type="project" value="TreeGrafter"/>
</dbReference>
<evidence type="ECO:0000256" key="4">
    <source>
        <dbReference type="ARBA" id="ARBA00023288"/>
    </source>
</evidence>
<evidence type="ECO:0000256" key="3">
    <source>
        <dbReference type="ARBA" id="ARBA00022707"/>
    </source>
</evidence>
<accession>A0AAQ3MPH4</accession>
<sequence>MDDGWPVNEVLQVVIVNCRSLRVDGIKMFTQLHFTYEQESHPEEFFISYVWKLVLSKCSVHVSDVKILSSAVNLKFNATTINLFPVDIPIKVLPLSCPRLTIAVPLSRPRLTLATSPRKMGGKEASSFAANHNREKKRNKNPRLERRTSLEARNGRTKVERLSKRPYRPRFAPKLRHINALERSVPEKVTCLAGHTTSVHSRTEVERLSKRPYRPWFAPKPRHINALEHSVPKKVTCLTRHTASVHSRTKTERSYYLCPQTTEAVLVDKMNLERSVPECLAGHTSSVYSRTKVKRSYCLCPQTTEAILVDKMNLERSVPKCLTGHTTSVHNRTKAERSYCLCLPNNQGSISGQNELGTLVNRGSISGENELGTFGSRVSSKTYCLGS</sequence>
<gene>
    <name evidence="6" type="ORF">V8G54_033257</name>
</gene>
<keyword evidence="4" id="KW-0449">Lipoprotein</keyword>
<evidence type="ECO:0000256" key="1">
    <source>
        <dbReference type="ARBA" id="ARBA00010603"/>
    </source>
</evidence>
<reference evidence="6 7" key="1">
    <citation type="journal article" date="2023" name="Life. Sci Alliance">
        <title>Evolutionary insights into 3D genome organization and epigenetic landscape of Vigna mungo.</title>
        <authorList>
            <person name="Junaid A."/>
            <person name="Singh B."/>
            <person name="Bhatia S."/>
        </authorList>
    </citation>
    <scope>NUCLEOTIDE SEQUENCE [LARGE SCALE GENOMIC DNA]</scope>
    <source>
        <strain evidence="6">Urdbean</strain>
    </source>
</reference>
<dbReference type="InterPro" id="IPR019142">
    <property type="entry name" value="Dymeclin"/>
</dbReference>